<feature type="domain" description="Wadjet protein JetD C-terminal" evidence="1">
    <location>
        <begin position="203"/>
        <end position="275"/>
    </location>
</feature>
<proteinExistence type="predicted"/>
<dbReference type="AlphaFoldDB" id="A0A5C4TG65"/>
<dbReference type="Pfam" id="PF09983">
    <property type="entry name" value="JetD_C"/>
    <property type="match status" value="1"/>
</dbReference>
<sequence length="357" mass="40822">MGIKEQLLAYLQTYNKATLWLEQLERLFEHSSVQYREFAGAVAELESEGLLAAVRSAGRNGKQPSLAYRYRVDAPGLRRDQRQRLQQLRLTLHPAIGLDAYFALSEDVFAADWPWIERIGRRLDSHGLPAEPAPAPERSFELVGDEKWLAEGGKSLLERIGLWDKLLVQPVHDPLMMAVNPRMLERTPDSDSGESDGEPCLHLIVENKTTFHALLPILDETSFHTLIYGCGNKIVGNMEMFHLQYPVKARTHFFYYFGDIDHTGIQIWHEVEAQCGAVLAMPFYEGCLGKPPARGKTNQRRHENAVQSFLAYFREEERKRLAICLQEGGYYPQETLSTQELRSIWRSGIWKALKPLN</sequence>
<evidence type="ECO:0000259" key="1">
    <source>
        <dbReference type="Pfam" id="PF09983"/>
    </source>
</evidence>
<dbReference type="Proteomes" id="UP000307943">
    <property type="component" value="Unassembled WGS sequence"/>
</dbReference>
<dbReference type="EMBL" id="VDCQ01000002">
    <property type="protein sequence ID" value="TNJ68083.1"/>
    <property type="molecule type" value="Genomic_DNA"/>
</dbReference>
<protein>
    <recommendedName>
        <fullName evidence="1">Wadjet protein JetD C-terminal domain-containing protein</fullName>
    </recommendedName>
</protein>
<comment type="caution">
    <text evidence="2">The sequence shown here is derived from an EMBL/GenBank/DDBJ whole genome shotgun (WGS) entry which is preliminary data.</text>
</comment>
<dbReference type="InterPro" id="IPR024534">
    <property type="entry name" value="JetD_C"/>
</dbReference>
<name>A0A5C4TG65_9BACL</name>
<evidence type="ECO:0000313" key="2">
    <source>
        <dbReference type="EMBL" id="TNJ68083.1"/>
    </source>
</evidence>
<gene>
    <name evidence="2" type="ORF">FE784_02480</name>
</gene>
<dbReference type="OrthoDB" id="9809365at2"/>
<reference evidence="2 3" key="1">
    <citation type="submission" date="2019-05" db="EMBL/GenBank/DDBJ databases">
        <title>We sequenced the genome of Paenibacillus hemerocallicola KCTC 33185 for further insight into its adaptation and study the phylogeny of Paenibacillus.</title>
        <authorList>
            <person name="Narsing Rao M.P."/>
        </authorList>
    </citation>
    <scope>NUCLEOTIDE SEQUENCE [LARGE SCALE GENOMIC DNA]</scope>
    <source>
        <strain evidence="2 3">KCTC 33185</strain>
    </source>
</reference>
<keyword evidence="3" id="KW-1185">Reference proteome</keyword>
<organism evidence="2 3">
    <name type="scientific">Paenibacillus hemerocallicola</name>
    <dbReference type="NCBI Taxonomy" id="1172614"/>
    <lineage>
        <taxon>Bacteria</taxon>
        <taxon>Bacillati</taxon>
        <taxon>Bacillota</taxon>
        <taxon>Bacilli</taxon>
        <taxon>Bacillales</taxon>
        <taxon>Paenibacillaceae</taxon>
        <taxon>Paenibacillus</taxon>
    </lineage>
</organism>
<evidence type="ECO:0000313" key="3">
    <source>
        <dbReference type="Proteomes" id="UP000307943"/>
    </source>
</evidence>
<accession>A0A5C4TG65</accession>